<accession>A0A8K0N2R4</accession>
<dbReference type="AlphaFoldDB" id="A0A8K0N2R4"/>
<dbReference type="EMBL" id="CM017877">
    <property type="protein sequence ID" value="KAG1346851.1"/>
    <property type="molecule type" value="Genomic_DNA"/>
</dbReference>
<comment type="caution">
    <text evidence="1">The sequence shown here is derived from an EMBL/GenBank/DDBJ whole genome shotgun (WGS) entry which is preliminary data.</text>
</comment>
<dbReference type="OrthoDB" id="8954335at2759"/>
<reference evidence="1" key="1">
    <citation type="journal article" date="2017" name="Gigascience">
        <title>The genome draft of coconut (Cocos nucifera).</title>
        <authorList>
            <person name="Xiao Y."/>
            <person name="Xu P."/>
            <person name="Fan H."/>
            <person name="Baudouin L."/>
            <person name="Xia W."/>
            <person name="Bocs S."/>
            <person name="Xu J."/>
            <person name="Li Q."/>
            <person name="Guo A."/>
            <person name="Zhou L."/>
            <person name="Li J."/>
            <person name="Wu Y."/>
            <person name="Ma Z."/>
            <person name="Armero A."/>
            <person name="Issali A.E."/>
            <person name="Liu N."/>
            <person name="Peng M."/>
            <person name="Yang Y."/>
        </authorList>
    </citation>
    <scope>NUCLEOTIDE SEQUENCE</scope>
    <source>
        <tissue evidence="1">Spear leaf of Hainan Tall coconut</tissue>
    </source>
</reference>
<protein>
    <submittedName>
        <fullName evidence="1">Uncharacterized protein</fullName>
    </submittedName>
</protein>
<dbReference type="GO" id="GO:0019843">
    <property type="term" value="F:rRNA binding"/>
    <property type="evidence" value="ECO:0007669"/>
    <property type="project" value="TreeGrafter"/>
</dbReference>
<dbReference type="InterPro" id="IPR015946">
    <property type="entry name" value="KH_dom-like_a/b"/>
</dbReference>
<dbReference type="SUPFAM" id="SSF54814">
    <property type="entry name" value="Prokaryotic type KH domain (KH-domain type II)"/>
    <property type="match status" value="1"/>
</dbReference>
<proteinExistence type="predicted"/>
<dbReference type="Proteomes" id="UP000797356">
    <property type="component" value="Chromosome 6"/>
</dbReference>
<dbReference type="InterPro" id="IPR005662">
    <property type="entry name" value="GTPase_Era-like"/>
</dbReference>
<keyword evidence="2" id="KW-1185">Reference proteome</keyword>
<dbReference type="PANTHER" id="PTHR42698">
    <property type="entry name" value="GTPASE ERA"/>
    <property type="match status" value="1"/>
</dbReference>
<dbReference type="Gene3D" id="3.30.300.20">
    <property type="match status" value="1"/>
</dbReference>
<evidence type="ECO:0000313" key="2">
    <source>
        <dbReference type="Proteomes" id="UP000797356"/>
    </source>
</evidence>
<gene>
    <name evidence="1" type="ORF">COCNU_06G006800</name>
</gene>
<dbReference type="InterPro" id="IPR009019">
    <property type="entry name" value="KH_sf_prok-type"/>
</dbReference>
<organism evidence="1 2">
    <name type="scientific">Cocos nucifera</name>
    <name type="common">Coconut palm</name>
    <dbReference type="NCBI Taxonomy" id="13894"/>
    <lineage>
        <taxon>Eukaryota</taxon>
        <taxon>Viridiplantae</taxon>
        <taxon>Streptophyta</taxon>
        <taxon>Embryophyta</taxon>
        <taxon>Tracheophyta</taxon>
        <taxon>Spermatophyta</taxon>
        <taxon>Magnoliopsida</taxon>
        <taxon>Liliopsida</taxon>
        <taxon>Arecaceae</taxon>
        <taxon>Arecoideae</taxon>
        <taxon>Cocoseae</taxon>
        <taxon>Attaleinae</taxon>
        <taxon>Cocos</taxon>
    </lineage>
</organism>
<sequence length="174" mass="19620">MSIPIVSSGILVGAASPQLPFHFSFGGWKGSVLPSIPCSPMDITSEHPERFFVAEIVREKIFMQYRNEVPYACQVNVVKYISRPTSKDFIQVEIIVEKDSQKIILIGKEIYFKMAPNVGVAMGQDLVRTWKLLFPRLCEKLIALWALNDTPIVAANLVICFISWTKVCKDLKKS</sequence>
<dbReference type="GO" id="GO:0043024">
    <property type="term" value="F:ribosomal small subunit binding"/>
    <property type="evidence" value="ECO:0007669"/>
    <property type="project" value="TreeGrafter"/>
</dbReference>
<dbReference type="GO" id="GO:0005525">
    <property type="term" value="F:GTP binding"/>
    <property type="evidence" value="ECO:0007669"/>
    <property type="project" value="InterPro"/>
</dbReference>
<evidence type="ECO:0000313" key="1">
    <source>
        <dbReference type="EMBL" id="KAG1346851.1"/>
    </source>
</evidence>
<dbReference type="PANTHER" id="PTHR42698:SF2">
    <property type="entry name" value="GTPASE ERA-LIKE, CHLOROPLASTIC"/>
    <property type="match status" value="1"/>
</dbReference>
<dbReference type="GO" id="GO:0000028">
    <property type="term" value="P:ribosomal small subunit assembly"/>
    <property type="evidence" value="ECO:0007669"/>
    <property type="project" value="TreeGrafter"/>
</dbReference>
<reference evidence="1" key="2">
    <citation type="submission" date="2019-07" db="EMBL/GenBank/DDBJ databases">
        <authorList>
            <person name="Yang Y."/>
            <person name="Bocs S."/>
            <person name="Baudouin L."/>
        </authorList>
    </citation>
    <scope>NUCLEOTIDE SEQUENCE</scope>
    <source>
        <tissue evidence="1">Spear leaf of Hainan Tall coconut</tissue>
    </source>
</reference>
<name>A0A8K0N2R4_COCNU</name>
<dbReference type="CDD" id="cd22534">
    <property type="entry name" value="KH-II_Era"/>
    <property type="match status" value="1"/>
</dbReference>